<evidence type="ECO:0000256" key="2">
    <source>
        <dbReference type="SAM" id="SignalP"/>
    </source>
</evidence>
<feature type="domain" description="Beta-glucuronidase C-terminal" evidence="3">
    <location>
        <begin position="415"/>
        <end position="520"/>
    </location>
</feature>
<evidence type="ECO:0000313" key="5">
    <source>
        <dbReference type="Proteomes" id="UP000703269"/>
    </source>
</evidence>
<evidence type="ECO:0000313" key="4">
    <source>
        <dbReference type="EMBL" id="GJE84970.1"/>
    </source>
</evidence>
<evidence type="ECO:0000259" key="3">
    <source>
        <dbReference type="Pfam" id="PF16862"/>
    </source>
</evidence>
<keyword evidence="5" id="KW-1185">Reference proteome</keyword>
<name>A0A9P3L7H7_9APHY</name>
<dbReference type="GO" id="GO:0016787">
    <property type="term" value="F:hydrolase activity"/>
    <property type="evidence" value="ECO:0007669"/>
    <property type="project" value="UniProtKB-KW"/>
</dbReference>
<dbReference type="PANTHER" id="PTHR36183">
    <property type="entry name" value="BETA-GLUCURONIDASE"/>
    <property type="match status" value="1"/>
</dbReference>
<feature type="region of interest" description="Disordered" evidence="1">
    <location>
        <begin position="533"/>
        <end position="555"/>
    </location>
</feature>
<dbReference type="InterPro" id="IPR052974">
    <property type="entry name" value="GH79_Enzymes"/>
</dbReference>
<evidence type="ECO:0000256" key="1">
    <source>
        <dbReference type="SAM" id="MobiDB-lite"/>
    </source>
</evidence>
<dbReference type="InterPro" id="IPR017853">
    <property type="entry name" value="GH"/>
</dbReference>
<comment type="caution">
    <text evidence="4">The sequence shown here is derived from an EMBL/GenBank/DDBJ whole genome shotgun (WGS) entry which is preliminary data.</text>
</comment>
<dbReference type="EMBL" id="BPQB01000001">
    <property type="protein sequence ID" value="GJE84970.1"/>
    <property type="molecule type" value="Genomic_DNA"/>
</dbReference>
<accession>A0A9P3L7H7</accession>
<proteinExistence type="predicted"/>
<sequence>MARAAVLLLASCITSVLADAVQVNSPAAAPGDNVTAVYSNFFGISFELSFINYYLGNDTGSMPQPVLSYLSALHNRSGDRPLRLRLGGNSMDSSTYVPDQQQLLQFTDPNANVNDQPVSFGAALFDVMGSLGTKVGAVEWLIGLSLRDPNSTNIPLVAGDAQKHLGDALDAYLLGNEPDLYTSHGNRPGLANYSVYDYVGDYWVATNNLQHTPTDGDVLSLDKIAGPTICCAWDLDGVLTSGWLSSFQDRLKYITLQHYPQNNCFGSYQYHLDYYMSHTQTVMLAQWQEAGLQRIAQTPSDQRKPVLMDEFNSASCGGVPESNTFGVGLWTADYALQMASVGYSGAYLHTREPGVTYNIFDPPHSFPAGPGAWTTNTNFYAMLAVTEALQNANGSRVVDLNVDSSLSDYSAVHAGYALYDQASGGVHALALFNYANASAQSTDFALGEAFFAHASDASAVLVRYMSAPTATETANVTWGNFTYAGAGDGMPVAANTQWTDRTYACGGGCTVQVPGPGMAVVFVSGAPTTVNATNSTGTSSSSGPGASNTSNPDKNTDTSGAILSYTANTVAWTMLAGLALSMLLL</sequence>
<feature type="chain" id="PRO_5040432554" evidence="2">
    <location>
        <begin position="19"/>
        <end position="585"/>
    </location>
</feature>
<feature type="signal peptide" evidence="2">
    <location>
        <begin position="1"/>
        <end position="18"/>
    </location>
</feature>
<protein>
    <submittedName>
        <fullName evidence="4">Glycoside hydrolase family 79 protein</fullName>
    </submittedName>
</protein>
<dbReference type="OrthoDB" id="2796951at2759"/>
<dbReference type="PANTHER" id="PTHR36183:SF2">
    <property type="entry name" value="BETA-GLUCURONIDASE C-TERMINAL DOMAIN-CONTAINING PROTEIN"/>
    <property type="match status" value="1"/>
</dbReference>
<organism evidence="4 5">
    <name type="scientific">Phanerochaete sordida</name>
    <dbReference type="NCBI Taxonomy" id="48140"/>
    <lineage>
        <taxon>Eukaryota</taxon>
        <taxon>Fungi</taxon>
        <taxon>Dikarya</taxon>
        <taxon>Basidiomycota</taxon>
        <taxon>Agaricomycotina</taxon>
        <taxon>Agaricomycetes</taxon>
        <taxon>Polyporales</taxon>
        <taxon>Phanerochaetaceae</taxon>
        <taxon>Phanerochaete</taxon>
    </lineage>
</organism>
<keyword evidence="4" id="KW-0378">Hydrolase</keyword>
<dbReference type="SUPFAM" id="SSF51445">
    <property type="entry name" value="(Trans)glycosidases"/>
    <property type="match status" value="1"/>
</dbReference>
<gene>
    <name evidence="4" type="ORF">PsYK624_010460</name>
</gene>
<reference evidence="4 5" key="1">
    <citation type="submission" date="2021-08" db="EMBL/GenBank/DDBJ databases">
        <title>Draft Genome Sequence of Phanerochaete sordida strain YK-624.</title>
        <authorList>
            <person name="Mori T."/>
            <person name="Dohra H."/>
            <person name="Suzuki T."/>
            <person name="Kawagishi H."/>
            <person name="Hirai H."/>
        </authorList>
    </citation>
    <scope>NUCLEOTIDE SEQUENCE [LARGE SCALE GENOMIC DNA]</scope>
    <source>
        <strain evidence="4 5">YK-624</strain>
    </source>
</reference>
<dbReference type="InterPro" id="IPR031728">
    <property type="entry name" value="GlcAase_C"/>
</dbReference>
<dbReference type="Gene3D" id="3.20.20.80">
    <property type="entry name" value="Glycosidases"/>
    <property type="match status" value="1"/>
</dbReference>
<feature type="compositionally biased region" description="Low complexity" evidence="1">
    <location>
        <begin position="533"/>
        <end position="552"/>
    </location>
</feature>
<dbReference type="AlphaFoldDB" id="A0A9P3L7H7"/>
<keyword evidence="2" id="KW-0732">Signal</keyword>
<dbReference type="Proteomes" id="UP000703269">
    <property type="component" value="Unassembled WGS sequence"/>
</dbReference>
<dbReference type="Pfam" id="PF16862">
    <property type="entry name" value="Glyco_hydro_79C"/>
    <property type="match status" value="1"/>
</dbReference>